<feature type="transmembrane region" description="Helical" evidence="6">
    <location>
        <begin position="103"/>
        <end position="125"/>
    </location>
</feature>
<comment type="subcellular location">
    <subcellularLocation>
        <location evidence="1">Cell membrane</location>
        <topology evidence="1">Multi-pass membrane protein</topology>
    </subcellularLocation>
</comment>
<dbReference type="PANTHER" id="PTHR11360">
    <property type="entry name" value="MONOCARBOXYLATE TRANSPORTER"/>
    <property type="match status" value="1"/>
</dbReference>
<dbReference type="RefSeq" id="WP_152805556.1">
    <property type="nucleotide sequence ID" value="NZ_WHNX01000025.1"/>
</dbReference>
<accession>A0A6A7KBR7</accession>
<dbReference type="Gene3D" id="1.20.1250.20">
    <property type="entry name" value="MFS general substrate transporter like domains"/>
    <property type="match status" value="2"/>
</dbReference>
<dbReference type="InterPro" id="IPR020846">
    <property type="entry name" value="MFS_dom"/>
</dbReference>
<dbReference type="PROSITE" id="PS50850">
    <property type="entry name" value="MFS"/>
    <property type="match status" value="1"/>
</dbReference>
<feature type="transmembrane region" description="Helical" evidence="6">
    <location>
        <begin position="166"/>
        <end position="188"/>
    </location>
</feature>
<feature type="transmembrane region" description="Helical" evidence="6">
    <location>
        <begin position="384"/>
        <end position="406"/>
    </location>
</feature>
<feature type="domain" description="Major facilitator superfamily (MFS) profile" evidence="7">
    <location>
        <begin position="9"/>
        <end position="410"/>
    </location>
</feature>
<dbReference type="SUPFAM" id="SSF103473">
    <property type="entry name" value="MFS general substrate transporter"/>
    <property type="match status" value="1"/>
</dbReference>
<evidence type="ECO:0000256" key="2">
    <source>
        <dbReference type="ARBA" id="ARBA00022448"/>
    </source>
</evidence>
<evidence type="ECO:0000313" key="8">
    <source>
        <dbReference type="EMBL" id="MPW26721.1"/>
    </source>
</evidence>
<feature type="transmembrane region" description="Helical" evidence="6">
    <location>
        <begin position="47"/>
        <end position="66"/>
    </location>
</feature>
<keyword evidence="2" id="KW-0813">Transport</keyword>
<gene>
    <name evidence="8" type="ORF">GC105_13075</name>
</gene>
<feature type="transmembrane region" description="Helical" evidence="6">
    <location>
        <begin position="233"/>
        <end position="253"/>
    </location>
</feature>
<keyword evidence="9" id="KW-1185">Reference proteome</keyword>
<evidence type="ECO:0000256" key="5">
    <source>
        <dbReference type="ARBA" id="ARBA00023136"/>
    </source>
</evidence>
<dbReference type="InterPro" id="IPR050327">
    <property type="entry name" value="Proton-linked_MCT"/>
</dbReference>
<comment type="caution">
    <text evidence="8">The sequence shown here is derived from an EMBL/GenBank/DDBJ whole genome shotgun (WGS) entry which is preliminary data.</text>
</comment>
<feature type="transmembrane region" description="Helical" evidence="6">
    <location>
        <begin position="78"/>
        <end position="97"/>
    </location>
</feature>
<dbReference type="Pfam" id="PF07690">
    <property type="entry name" value="MFS_1"/>
    <property type="match status" value="1"/>
</dbReference>
<evidence type="ECO:0000256" key="6">
    <source>
        <dbReference type="SAM" id="Phobius"/>
    </source>
</evidence>
<dbReference type="PROSITE" id="PS51257">
    <property type="entry name" value="PROKAR_LIPOPROTEIN"/>
    <property type="match status" value="1"/>
</dbReference>
<evidence type="ECO:0000256" key="1">
    <source>
        <dbReference type="ARBA" id="ARBA00004651"/>
    </source>
</evidence>
<dbReference type="GO" id="GO:0005886">
    <property type="term" value="C:plasma membrane"/>
    <property type="evidence" value="ECO:0007669"/>
    <property type="project" value="UniProtKB-SubCell"/>
</dbReference>
<sequence>MSKKKTHYAWTIAVAACLLAFVGTGIFQNCSGIFFKPVADSFHVGRGTVATYIAVQNIVSMFFMLIAGRILPKVNIRVTLSLAVVLVCGTFMGMSQITAMYQFYIAGSLCGIGLAFIGPLVLPILVNNWFEAKAGTVLGVVFAFSSIGGAVFNPFGSIIIQDFGWQAGYLSLGVIGLIVLLPTTLFLVRYKPADIGLQPYGANEGIDATQIQTVVTTQLPGVTSRRALKSPSLYLIIIFTIGSTCLAAFNSAMPGYAESLGMSPALGGTAASVVLLGAIAGKMLLGWLNDKFGIVKASTFAVVMSVIGLSLLIYKAHVVVFLTGAALMGLAFALTGVEPPIITRHVFGLKNFSNIFSYVTMSMLFSSAIAIPLYGFIYDATKSYLPGLIFAFSMLIIGFVSMLAALKFGENLLYEKGI</sequence>
<evidence type="ECO:0000259" key="7">
    <source>
        <dbReference type="PROSITE" id="PS50850"/>
    </source>
</evidence>
<evidence type="ECO:0000256" key="4">
    <source>
        <dbReference type="ARBA" id="ARBA00022989"/>
    </source>
</evidence>
<keyword evidence="5 6" id="KW-0472">Membrane</keyword>
<feature type="transmembrane region" description="Helical" evidence="6">
    <location>
        <begin position="297"/>
        <end position="314"/>
    </location>
</feature>
<name>A0A6A7KBR7_9FIRM</name>
<feature type="transmembrane region" description="Helical" evidence="6">
    <location>
        <begin position="137"/>
        <end position="160"/>
    </location>
</feature>
<dbReference type="GO" id="GO:0022857">
    <property type="term" value="F:transmembrane transporter activity"/>
    <property type="evidence" value="ECO:0007669"/>
    <property type="project" value="InterPro"/>
</dbReference>
<dbReference type="EMBL" id="WHNX01000025">
    <property type="protein sequence ID" value="MPW26721.1"/>
    <property type="molecule type" value="Genomic_DNA"/>
</dbReference>
<dbReference type="InterPro" id="IPR011701">
    <property type="entry name" value="MFS"/>
</dbReference>
<keyword evidence="4 6" id="KW-1133">Transmembrane helix</keyword>
<protein>
    <submittedName>
        <fullName evidence="8">MFS transporter</fullName>
    </submittedName>
</protein>
<proteinExistence type="predicted"/>
<feature type="transmembrane region" description="Helical" evidence="6">
    <location>
        <begin position="7"/>
        <end position="27"/>
    </location>
</feature>
<dbReference type="PANTHER" id="PTHR11360:SF290">
    <property type="entry name" value="MONOCARBOXYLATE MFS PERMEASE"/>
    <property type="match status" value="1"/>
</dbReference>
<dbReference type="InterPro" id="IPR036259">
    <property type="entry name" value="MFS_trans_sf"/>
</dbReference>
<reference evidence="8 9" key="1">
    <citation type="submission" date="2019-10" db="EMBL/GenBank/DDBJ databases">
        <title>Alkalibaculum tamaniensis sp.nov., a new alkaliphilic acetogen, isolated on methoxylated aromatics from a mud volcano.</title>
        <authorList>
            <person name="Khomyakova M.A."/>
            <person name="Merkel A.Y."/>
            <person name="Bonch-Osmolovskaya E.A."/>
            <person name="Slobodkin A.I."/>
        </authorList>
    </citation>
    <scope>NUCLEOTIDE SEQUENCE [LARGE SCALE GENOMIC DNA]</scope>
    <source>
        <strain evidence="8 9">M08DMB</strain>
    </source>
</reference>
<organism evidence="8 9">
    <name type="scientific">Alkalibaculum sporogenes</name>
    <dbReference type="NCBI Taxonomy" id="2655001"/>
    <lineage>
        <taxon>Bacteria</taxon>
        <taxon>Bacillati</taxon>
        <taxon>Bacillota</taxon>
        <taxon>Clostridia</taxon>
        <taxon>Eubacteriales</taxon>
        <taxon>Eubacteriaceae</taxon>
        <taxon>Alkalibaculum</taxon>
    </lineage>
</organism>
<feature type="transmembrane region" description="Helical" evidence="6">
    <location>
        <begin position="265"/>
        <end position="285"/>
    </location>
</feature>
<evidence type="ECO:0000313" key="9">
    <source>
        <dbReference type="Proteomes" id="UP000440004"/>
    </source>
</evidence>
<evidence type="ECO:0000256" key="3">
    <source>
        <dbReference type="ARBA" id="ARBA00022692"/>
    </source>
</evidence>
<keyword evidence="3 6" id="KW-0812">Transmembrane</keyword>
<dbReference type="AlphaFoldDB" id="A0A6A7KBR7"/>
<dbReference type="Proteomes" id="UP000440004">
    <property type="component" value="Unassembled WGS sequence"/>
</dbReference>
<feature type="transmembrane region" description="Helical" evidence="6">
    <location>
        <begin position="355"/>
        <end position="378"/>
    </location>
</feature>